<dbReference type="GO" id="GO:0006811">
    <property type="term" value="P:monoatomic ion transport"/>
    <property type="evidence" value="ECO:0007669"/>
    <property type="project" value="UniProtKB-KW"/>
</dbReference>
<evidence type="ECO:0000256" key="4">
    <source>
        <dbReference type="ARBA" id="ARBA00022452"/>
    </source>
</evidence>
<dbReference type="RefSeq" id="WP_090825526.1">
    <property type="nucleotide sequence ID" value="NZ_FOBH01000001.1"/>
</dbReference>
<name>A0A1H7FJQ8_9PROT</name>
<dbReference type="GO" id="GO:0046930">
    <property type="term" value="C:pore complex"/>
    <property type="evidence" value="ECO:0007669"/>
    <property type="project" value="UniProtKB-KW"/>
</dbReference>
<dbReference type="NCBIfam" id="TIGR03028">
    <property type="entry name" value="EpsE"/>
    <property type="match status" value="1"/>
</dbReference>
<dbReference type="InterPro" id="IPR049712">
    <property type="entry name" value="Poly_export"/>
</dbReference>
<dbReference type="PANTHER" id="PTHR33619:SF3">
    <property type="entry name" value="POLYSACCHARIDE EXPORT PROTEIN GFCE-RELATED"/>
    <property type="match status" value="1"/>
</dbReference>
<evidence type="ECO:0000256" key="7">
    <source>
        <dbReference type="ARBA" id="ARBA00022729"/>
    </source>
</evidence>
<accession>A0A1H7FJQ8</accession>
<dbReference type="Gene3D" id="3.30.1950.10">
    <property type="entry name" value="wza like domain"/>
    <property type="match status" value="1"/>
</dbReference>
<dbReference type="GO" id="GO:0015159">
    <property type="term" value="F:polysaccharide transmembrane transporter activity"/>
    <property type="evidence" value="ECO:0007669"/>
    <property type="project" value="InterPro"/>
</dbReference>
<dbReference type="AlphaFoldDB" id="A0A1H7FJQ8"/>
<keyword evidence="20" id="KW-1185">Reference proteome</keyword>
<keyword evidence="3" id="KW-0813">Transport</keyword>
<evidence type="ECO:0000256" key="9">
    <source>
        <dbReference type="ARBA" id="ARBA00023065"/>
    </source>
</evidence>
<evidence type="ECO:0000256" key="8">
    <source>
        <dbReference type="ARBA" id="ARBA00023047"/>
    </source>
</evidence>
<evidence type="ECO:0000256" key="11">
    <source>
        <dbReference type="ARBA" id="ARBA00023136"/>
    </source>
</evidence>
<dbReference type="Pfam" id="PF02563">
    <property type="entry name" value="Poly_export"/>
    <property type="match status" value="1"/>
</dbReference>
<dbReference type="GO" id="GO:0015288">
    <property type="term" value="F:porin activity"/>
    <property type="evidence" value="ECO:0007669"/>
    <property type="project" value="UniProtKB-KW"/>
</dbReference>
<dbReference type="InterPro" id="IPR017478">
    <property type="entry name" value="Polysacc_export_EpsE"/>
</dbReference>
<evidence type="ECO:0000256" key="12">
    <source>
        <dbReference type="ARBA" id="ARBA00023139"/>
    </source>
</evidence>
<keyword evidence="10" id="KW-0626">Porin</keyword>
<protein>
    <submittedName>
        <fullName evidence="19">Polysaccharide export outer membrane protein</fullName>
    </submittedName>
</protein>
<dbReference type="Gene3D" id="3.10.560.10">
    <property type="entry name" value="Outer membrane lipoprotein wza domain like"/>
    <property type="match status" value="1"/>
</dbReference>
<dbReference type="PANTHER" id="PTHR33619">
    <property type="entry name" value="POLYSACCHARIDE EXPORT PROTEIN GFCE-RELATED"/>
    <property type="match status" value="1"/>
</dbReference>
<feature type="chain" id="PRO_5011485656" evidence="15">
    <location>
        <begin position="23"/>
        <end position="265"/>
    </location>
</feature>
<evidence type="ECO:0000259" key="16">
    <source>
        <dbReference type="Pfam" id="PF02563"/>
    </source>
</evidence>
<evidence type="ECO:0000256" key="1">
    <source>
        <dbReference type="ARBA" id="ARBA00004571"/>
    </source>
</evidence>
<evidence type="ECO:0000256" key="13">
    <source>
        <dbReference type="ARBA" id="ARBA00023237"/>
    </source>
</evidence>
<organism evidence="19 20">
    <name type="scientific">Nitrosovibrio tenuis</name>
    <dbReference type="NCBI Taxonomy" id="1233"/>
    <lineage>
        <taxon>Bacteria</taxon>
        <taxon>Pseudomonadati</taxon>
        <taxon>Pseudomonadota</taxon>
        <taxon>Betaproteobacteria</taxon>
        <taxon>Nitrosomonadales</taxon>
        <taxon>Nitrosomonadaceae</taxon>
        <taxon>Nitrosovibrio</taxon>
    </lineage>
</organism>
<evidence type="ECO:0000256" key="5">
    <source>
        <dbReference type="ARBA" id="ARBA00022597"/>
    </source>
</evidence>
<comment type="subcellular location">
    <subcellularLocation>
        <location evidence="1">Cell outer membrane</location>
        <topology evidence="1">Multi-pass membrane protein</topology>
    </subcellularLocation>
</comment>
<dbReference type="InterPro" id="IPR019554">
    <property type="entry name" value="Soluble_ligand-bd"/>
</dbReference>
<feature type="domain" description="SLBB" evidence="18">
    <location>
        <begin position="106"/>
        <end position="185"/>
    </location>
</feature>
<feature type="signal peptide" evidence="15">
    <location>
        <begin position="1"/>
        <end position="22"/>
    </location>
</feature>
<sequence>MAHALIRTFALFFTLLTMNVFAQDNLDYPLGPGDVLRIQVFQNPDLTTETRVSENGYITYPLIGTVDVGGLDIAAAEKKIAAALKNGGFIRQPQVNIVVLHMRGNQVSVFGQVNRPGRFPLETLSRVSDMLAMAGGATASGDDIAIVTGIRNGKSFRKVIDIPALYLHEKSDEDIILAGGDVIYVHRAPVFYIYGEAQRPGAYRIERGMTIMQALAQGGGPTARGSEWWLRLHRKNGEGIVEKLSPEMTDAVQPNDIIYVRESIF</sequence>
<evidence type="ECO:0000256" key="3">
    <source>
        <dbReference type="ARBA" id="ARBA00022448"/>
    </source>
</evidence>
<keyword evidence="8" id="KW-0625">Polysaccharide transport</keyword>
<feature type="domain" description="Polysaccharide export protein N-terminal" evidence="16">
    <location>
        <begin position="24"/>
        <end position="99"/>
    </location>
</feature>
<evidence type="ECO:0000256" key="14">
    <source>
        <dbReference type="ARBA" id="ARBA00023288"/>
    </source>
</evidence>
<dbReference type="InterPro" id="IPR054765">
    <property type="entry name" value="SLBB_dom"/>
</dbReference>
<proteinExistence type="inferred from homology"/>
<evidence type="ECO:0000256" key="15">
    <source>
        <dbReference type="SAM" id="SignalP"/>
    </source>
</evidence>
<evidence type="ECO:0000259" key="17">
    <source>
        <dbReference type="Pfam" id="PF10531"/>
    </source>
</evidence>
<dbReference type="STRING" id="1233.SAMN05216387_1014"/>
<evidence type="ECO:0000256" key="2">
    <source>
        <dbReference type="ARBA" id="ARBA00009450"/>
    </source>
</evidence>
<keyword evidence="9" id="KW-0406">Ion transport</keyword>
<keyword evidence="11" id="KW-0472">Membrane</keyword>
<evidence type="ECO:0000313" key="19">
    <source>
        <dbReference type="EMBL" id="SEK26024.1"/>
    </source>
</evidence>
<keyword evidence="4" id="KW-1134">Transmembrane beta strand</keyword>
<keyword evidence="6" id="KW-0812">Transmembrane</keyword>
<evidence type="ECO:0000259" key="18">
    <source>
        <dbReference type="Pfam" id="PF22461"/>
    </source>
</evidence>
<keyword evidence="13" id="KW-0998">Cell outer membrane</keyword>
<gene>
    <name evidence="19" type="ORF">SAMN05216387_1014</name>
</gene>
<dbReference type="Pfam" id="PF22461">
    <property type="entry name" value="SLBB_2"/>
    <property type="match status" value="1"/>
</dbReference>
<reference evidence="19 20" key="1">
    <citation type="submission" date="2016-10" db="EMBL/GenBank/DDBJ databases">
        <authorList>
            <person name="de Groot N.N."/>
        </authorList>
    </citation>
    <scope>NUCLEOTIDE SEQUENCE [LARGE SCALE GENOMIC DNA]</scope>
    <source>
        <strain evidence="19 20">Nv1</strain>
    </source>
</reference>
<keyword evidence="5" id="KW-0762">Sugar transport</keyword>
<dbReference type="Pfam" id="PF10531">
    <property type="entry name" value="SLBB"/>
    <property type="match status" value="1"/>
</dbReference>
<keyword evidence="14" id="KW-0449">Lipoprotein</keyword>
<evidence type="ECO:0000256" key="10">
    <source>
        <dbReference type="ARBA" id="ARBA00023114"/>
    </source>
</evidence>
<dbReference type="GO" id="GO:0009279">
    <property type="term" value="C:cell outer membrane"/>
    <property type="evidence" value="ECO:0007669"/>
    <property type="project" value="UniProtKB-SubCell"/>
</dbReference>
<feature type="domain" description="Soluble ligand binding" evidence="17">
    <location>
        <begin position="190"/>
        <end position="238"/>
    </location>
</feature>
<dbReference type="OrthoDB" id="9815244at2"/>
<keyword evidence="12" id="KW-0564">Palmitate</keyword>
<comment type="similarity">
    <text evidence="2">Belongs to the BexD/CtrA/VexA family.</text>
</comment>
<keyword evidence="7 15" id="KW-0732">Signal</keyword>
<dbReference type="EMBL" id="FOBH01000001">
    <property type="protein sequence ID" value="SEK26024.1"/>
    <property type="molecule type" value="Genomic_DNA"/>
</dbReference>
<dbReference type="Proteomes" id="UP000198620">
    <property type="component" value="Unassembled WGS sequence"/>
</dbReference>
<dbReference type="InterPro" id="IPR003715">
    <property type="entry name" value="Poly_export_N"/>
</dbReference>
<evidence type="ECO:0000256" key="6">
    <source>
        <dbReference type="ARBA" id="ARBA00022692"/>
    </source>
</evidence>
<evidence type="ECO:0000313" key="20">
    <source>
        <dbReference type="Proteomes" id="UP000198620"/>
    </source>
</evidence>